<dbReference type="EMBL" id="JASBWU010000014">
    <property type="protein sequence ID" value="KAJ9116285.1"/>
    <property type="molecule type" value="Genomic_DNA"/>
</dbReference>
<evidence type="ECO:0000313" key="1">
    <source>
        <dbReference type="EMBL" id="KAJ9116285.1"/>
    </source>
</evidence>
<proteinExistence type="predicted"/>
<gene>
    <name evidence="1" type="ORF">QFC22_004725</name>
</gene>
<evidence type="ECO:0000313" key="2">
    <source>
        <dbReference type="Proteomes" id="UP001243375"/>
    </source>
</evidence>
<organism evidence="1 2">
    <name type="scientific">Naganishia vaughanmartiniae</name>
    <dbReference type="NCBI Taxonomy" id="1424756"/>
    <lineage>
        <taxon>Eukaryota</taxon>
        <taxon>Fungi</taxon>
        <taxon>Dikarya</taxon>
        <taxon>Basidiomycota</taxon>
        <taxon>Agaricomycotina</taxon>
        <taxon>Tremellomycetes</taxon>
        <taxon>Filobasidiales</taxon>
        <taxon>Filobasidiaceae</taxon>
        <taxon>Naganishia</taxon>
    </lineage>
</organism>
<comment type="caution">
    <text evidence="1">The sequence shown here is derived from an EMBL/GenBank/DDBJ whole genome shotgun (WGS) entry which is preliminary data.</text>
</comment>
<keyword evidence="2" id="KW-1185">Reference proteome</keyword>
<reference evidence="1" key="1">
    <citation type="submission" date="2023-04" db="EMBL/GenBank/DDBJ databases">
        <title>Draft Genome sequencing of Naganishia species isolated from polar environments using Oxford Nanopore Technology.</title>
        <authorList>
            <person name="Leo P."/>
            <person name="Venkateswaran K."/>
        </authorList>
    </citation>
    <scope>NUCLEOTIDE SEQUENCE</scope>
    <source>
        <strain evidence="1">MNA-CCFEE 5425</strain>
    </source>
</reference>
<sequence length="879" mass="99880">MTSKPDDGEPLPLAVPHIVVNAVLAHLAAERQFKTLTNVGATCKSLHELVHSVLGRRVEWTYEDWQLHHDLRNGAGVPEAWARVEYLFLSADFHAMMDDARCIGFNEQDRTLPGYIASDMVSQFPSLRLFIHKAPKETAAPPSISRGFSPPPFNQWTVWLTCLHSRETALQDVGYALKTICAIPIPSRQTANIAFKYEVMPTLTIYHCTSTRNRFGSLAEYLDRKDSEVLADATIQITDDANIRFRLVQVNDDEDHFKRIYALFDTMNAIYRSKWKFTTTPFQLKVRDCAGSDVVEWLNVLAYTENRYPDTPLRYRMVFQLKQVGDEPPLRAFTTSMQQVHRQLITLHADPKVRNKLPNSITVGLDFVVPGIRIHPMRADFDLSNSTDFDTSLDRDYRGSGVTANTEEGVGMSLHGLSEEGLASGRFELEMPCRLLTLPSVLLKRILNHLQQEGEFKALAHLNVCSKRAFTASLSVLWREVHWTGQQWKRVQERSLKAKVIPAGWKEVKYIFLENESYNIDWFWTPLHSHQRGLNTHNSLAHNFFPELRFIATREIEKGKTQGCREFWVSSRNMIVKGDTNAFKKMLSVINSTSATKTTDKPLDLARVTDVYTTYAPIHSEVQYDANQPNLIKAIRALGMQNPTSSPFDEGDPDPNELPRLNRSEISLFAHDVGHISVYSLSEQGFSNRGRKGMKEIFLFFEHVNILCGGGSSGRLNLQIECYDFDVLDIWLDMMASLKAINTVEPARVPRYTLHVDISAPYTHTDFVATILDLQSTLDILLPASVKRDLTMLPSHMVVNINHDSLEVDTVDRALLELSSKESALLARIGTFLEYNNEWLRSSLYRQGRLVKQEHVQALTDRYGWLASTASGGEKTRFT</sequence>
<protein>
    <submittedName>
        <fullName evidence="1">Uncharacterized protein</fullName>
    </submittedName>
</protein>
<accession>A0ACC2WY83</accession>
<dbReference type="Proteomes" id="UP001243375">
    <property type="component" value="Unassembled WGS sequence"/>
</dbReference>
<name>A0ACC2WY83_9TREE</name>